<dbReference type="CDD" id="cd03425">
    <property type="entry name" value="NUDIX_MutT_NudA_like"/>
    <property type="match status" value="1"/>
</dbReference>
<dbReference type="GO" id="GO:0009228">
    <property type="term" value="P:thiamine biosynthetic process"/>
    <property type="evidence" value="ECO:0007669"/>
    <property type="project" value="UniProtKB-KW"/>
</dbReference>
<comment type="catalytic activity">
    <reaction evidence="11">
        <text>8-oxo-GTP + H2O = 8-oxo-GMP + diphosphate + H(+)</text>
        <dbReference type="Rhea" id="RHEA:67616"/>
        <dbReference type="ChEBI" id="CHEBI:15377"/>
        <dbReference type="ChEBI" id="CHEBI:15378"/>
        <dbReference type="ChEBI" id="CHEBI:33019"/>
        <dbReference type="ChEBI" id="CHEBI:143553"/>
        <dbReference type="ChEBI" id="CHEBI:145694"/>
    </reaction>
</comment>
<evidence type="ECO:0000256" key="15">
    <source>
        <dbReference type="ARBA" id="ARBA00041979"/>
    </source>
</evidence>
<proteinExistence type="inferred from homology"/>
<keyword evidence="4" id="KW-0235">DNA replication</keyword>
<keyword evidence="3" id="KW-0515">Mutator protein</keyword>
<dbReference type="PROSITE" id="PS00893">
    <property type="entry name" value="NUDIX_BOX"/>
    <property type="match status" value="1"/>
</dbReference>
<dbReference type="GO" id="GO:0006260">
    <property type="term" value="P:DNA replication"/>
    <property type="evidence" value="ECO:0007669"/>
    <property type="project" value="UniProtKB-KW"/>
</dbReference>
<organism evidence="20 21">
    <name type="scientific">Thioalbus denitrificans</name>
    <dbReference type="NCBI Taxonomy" id="547122"/>
    <lineage>
        <taxon>Bacteria</taxon>
        <taxon>Pseudomonadati</taxon>
        <taxon>Pseudomonadota</taxon>
        <taxon>Gammaproteobacteria</taxon>
        <taxon>Chromatiales</taxon>
        <taxon>Ectothiorhodospiraceae</taxon>
        <taxon>Thioalbus</taxon>
    </lineage>
</organism>
<dbReference type="InterPro" id="IPR020084">
    <property type="entry name" value="NUDIX_hydrolase_CS"/>
</dbReference>
<comment type="catalytic activity">
    <reaction evidence="10">
        <text>8-oxo-dGTP + H2O = 8-oxo-dGMP + diphosphate + H(+)</text>
        <dbReference type="Rhea" id="RHEA:31575"/>
        <dbReference type="ChEBI" id="CHEBI:15377"/>
        <dbReference type="ChEBI" id="CHEBI:15378"/>
        <dbReference type="ChEBI" id="CHEBI:33019"/>
        <dbReference type="ChEBI" id="CHEBI:63224"/>
        <dbReference type="ChEBI" id="CHEBI:77896"/>
        <dbReference type="EC" id="3.6.1.55"/>
    </reaction>
</comment>
<dbReference type="AlphaFoldDB" id="A0A369CK36"/>
<dbReference type="InterPro" id="IPR013785">
    <property type="entry name" value="Aldolase_TIM"/>
</dbReference>
<dbReference type="NCBIfam" id="NF006530">
    <property type="entry name" value="PRK08999.1"/>
    <property type="match status" value="1"/>
</dbReference>
<evidence type="ECO:0000256" key="5">
    <source>
        <dbReference type="ARBA" id="ARBA00022723"/>
    </source>
</evidence>
<dbReference type="RefSeq" id="WP_114278282.1">
    <property type="nucleotide sequence ID" value="NZ_QPJY01000001.1"/>
</dbReference>
<keyword evidence="5 18" id="KW-0479">Metal-binding</keyword>
<dbReference type="InterPro" id="IPR022998">
    <property type="entry name" value="ThiamineP_synth_TenI"/>
</dbReference>
<dbReference type="FunFam" id="3.90.79.10:FF:000014">
    <property type="entry name" value="8-oxo-dGTP diphosphatase MutT"/>
    <property type="match status" value="1"/>
</dbReference>
<evidence type="ECO:0000256" key="14">
    <source>
        <dbReference type="ARBA" id="ARBA00041592"/>
    </source>
</evidence>
<dbReference type="Gene3D" id="3.20.20.70">
    <property type="entry name" value="Aldolase class I"/>
    <property type="match status" value="1"/>
</dbReference>
<keyword evidence="9" id="KW-0234">DNA repair</keyword>
<evidence type="ECO:0000256" key="16">
    <source>
        <dbReference type="ARBA" id="ARBA00042798"/>
    </source>
</evidence>
<feature type="binding site" evidence="17">
    <location>
        <position position="27"/>
    </location>
    <ligand>
        <name>8-oxo-dGTP</name>
        <dbReference type="ChEBI" id="CHEBI:77896"/>
    </ligand>
</feature>
<evidence type="ECO:0000256" key="13">
    <source>
        <dbReference type="ARBA" id="ARBA00040794"/>
    </source>
</evidence>
<sequence length="322" mass="35127">MTDATDWLRVVAAAVFDDAGRVLLARRPAHLHQGGLWEFPGGKVEPGESLEQALARELEEELGILPRRSRPLIRIRHAYPDRRVELDVWRVDAFSGEPHGREGQPVEWVAPEELPEREFPAANRPIVNAVRLPDRYLVTGEPAGDPRRFLARLDQALTGGVRLVQLRAKGLPEAEYLRLAGQAIECCRQHGARLLLNGPPGWVERVGADGVHLDSRRLASLGQRPLDSRYWVAASCHDARELARAEAIGCDFAVLSPVLPTASHPGAPTLGWGGFAELADAARIPVYALGGVGPADIPRAHGHYAQGIAAIRALWEPVSARS</sequence>
<reference evidence="20 21" key="1">
    <citation type="submission" date="2018-07" db="EMBL/GenBank/DDBJ databases">
        <title>Genomic Encyclopedia of Type Strains, Phase IV (KMG-IV): sequencing the most valuable type-strain genomes for metagenomic binning, comparative biology and taxonomic classification.</title>
        <authorList>
            <person name="Goeker M."/>
        </authorList>
    </citation>
    <scope>NUCLEOTIDE SEQUENCE [LARGE SCALE GENOMIC DNA]</scope>
    <source>
        <strain evidence="20 21">DSM 26407</strain>
    </source>
</reference>
<feature type="domain" description="Nudix hydrolase" evidence="19">
    <location>
        <begin position="6"/>
        <end position="134"/>
    </location>
</feature>
<evidence type="ECO:0000313" key="20">
    <source>
        <dbReference type="EMBL" id="RCX33445.1"/>
    </source>
</evidence>
<keyword evidence="6" id="KW-0227">DNA damage</keyword>
<dbReference type="PANTHER" id="PTHR47707:SF1">
    <property type="entry name" value="NUDIX HYDROLASE FAMILY PROTEIN"/>
    <property type="match status" value="1"/>
</dbReference>
<evidence type="ECO:0000256" key="1">
    <source>
        <dbReference type="ARBA" id="ARBA00001946"/>
    </source>
</evidence>
<dbReference type="GO" id="GO:0008413">
    <property type="term" value="F:8-oxo-7,8-dihydroguanosine triphosphate pyrophosphatase activity"/>
    <property type="evidence" value="ECO:0007669"/>
    <property type="project" value="InterPro"/>
</dbReference>
<dbReference type="PANTHER" id="PTHR47707">
    <property type="entry name" value="8-OXO-DGTP DIPHOSPHATASE"/>
    <property type="match status" value="1"/>
</dbReference>
<feature type="binding site" evidence="17">
    <location>
        <begin position="38"/>
        <end position="41"/>
    </location>
    <ligand>
        <name>8-oxo-dGTP</name>
        <dbReference type="ChEBI" id="CHEBI:77896"/>
    </ligand>
</feature>
<dbReference type="OrthoDB" id="9810648at2"/>
<comment type="caution">
    <text evidence="20">The sequence shown here is derived from an EMBL/GenBank/DDBJ whole genome shotgun (WGS) entry which is preliminary data.</text>
</comment>
<dbReference type="Pfam" id="PF02581">
    <property type="entry name" value="TMP-TENI"/>
    <property type="match status" value="1"/>
</dbReference>
<feature type="binding site" evidence="17">
    <location>
        <position position="32"/>
    </location>
    <ligand>
        <name>8-oxo-dGTP</name>
        <dbReference type="ChEBI" id="CHEBI:77896"/>
    </ligand>
</feature>
<dbReference type="InterPro" id="IPR003561">
    <property type="entry name" value="Mutator_MutT"/>
</dbReference>
<gene>
    <name evidence="20" type="ORF">DFQ59_101748</name>
</gene>
<name>A0A369CK36_9GAMM</name>
<evidence type="ECO:0000256" key="9">
    <source>
        <dbReference type="ARBA" id="ARBA00023204"/>
    </source>
</evidence>
<dbReference type="SUPFAM" id="SSF55811">
    <property type="entry name" value="Nudix"/>
    <property type="match status" value="1"/>
</dbReference>
<evidence type="ECO:0000256" key="7">
    <source>
        <dbReference type="ARBA" id="ARBA00022801"/>
    </source>
</evidence>
<evidence type="ECO:0000256" key="4">
    <source>
        <dbReference type="ARBA" id="ARBA00022705"/>
    </source>
</evidence>
<evidence type="ECO:0000256" key="3">
    <source>
        <dbReference type="ARBA" id="ARBA00022457"/>
    </source>
</evidence>
<comment type="similarity">
    <text evidence="2">Belongs to the Nudix hydrolase family.</text>
</comment>
<dbReference type="InterPro" id="IPR020476">
    <property type="entry name" value="Nudix_hydrolase"/>
</dbReference>
<dbReference type="Proteomes" id="UP000252707">
    <property type="component" value="Unassembled WGS sequence"/>
</dbReference>
<dbReference type="InterPro" id="IPR029119">
    <property type="entry name" value="MutY_C"/>
</dbReference>
<evidence type="ECO:0000256" key="8">
    <source>
        <dbReference type="ARBA" id="ARBA00022842"/>
    </source>
</evidence>
<dbReference type="Pfam" id="PF14815">
    <property type="entry name" value="NUDIX_4"/>
    <property type="match status" value="1"/>
</dbReference>
<dbReference type="NCBIfam" id="TIGR00586">
    <property type="entry name" value="mutt"/>
    <property type="match status" value="1"/>
</dbReference>
<dbReference type="GO" id="GO:0044715">
    <property type="term" value="F:8-oxo-dGDP phosphatase activity"/>
    <property type="evidence" value="ECO:0007669"/>
    <property type="project" value="TreeGrafter"/>
</dbReference>
<evidence type="ECO:0000256" key="18">
    <source>
        <dbReference type="PIRSR" id="PIRSR603561-2"/>
    </source>
</evidence>
<evidence type="ECO:0000256" key="12">
    <source>
        <dbReference type="ARBA" id="ARBA00038905"/>
    </source>
</evidence>
<dbReference type="Gene3D" id="3.90.79.10">
    <property type="entry name" value="Nucleoside Triphosphate Pyrophosphohydrolase"/>
    <property type="match status" value="1"/>
</dbReference>
<accession>A0A369CK36</accession>
<evidence type="ECO:0000256" key="2">
    <source>
        <dbReference type="ARBA" id="ARBA00005582"/>
    </source>
</evidence>
<dbReference type="EMBL" id="QPJY01000001">
    <property type="protein sequence ID" value="RCX33445.1"/>
    <property type="molecule type" value="Genomic_DNA"/>
</dbReference>
<dbReference type="PROSITE" id="PS51462">
    <property type="entry name" value="NUDIX"/>
    <property type="match status" value="1"/>
</dbReference>
<evidence type="ECO:0000256" key="11">
    <source>
        <dbReference type="ARBA" id="ARBA00036904"/>
    </source>
</evidence>
<keyword evidence="21" id="KW-1185">Reference proteome</keyword>
<dbReference type="GO" id="GO:0046872">
    <property type="term" value="F:metal ion binding"/>
    <property type="evidence" value="ECO:0007669"/>
    <property type="project" value="UniProtKB-KW"/>
</dbReference>
<evidence type="ECO:0000256" key="6">
    <source>
        <dbReference type="ARBA" id="ARBA00022763"/>
    </source>
</evidence>
<feature type="binding site" evidence="17">
    <location>
        <position position="123"/>
    </location>
    <ligand>
        <name>8-oxo-dGTP</name>
        <dbReference type="ChEBI" id="CHEBI:77896"/>
    </ligand>
</feature>
<feature type="binding site" evidence="18">
    <location>
        <position position="61"/>
    </location>
    <ligand>
        <name>Mg(2+)</name>
        <dbReference type="ChEBI" id="CHEBI:18420"/>
    </ligand>
</feature>
<evidence type="ECO:0000256" key="10">
    <source>
        <dbReference type="ARBA" id="ARBA00035861"/>
    </source>
</evidence>
<dbReference type="SUPFAM" id="SSF51391">
    <property type="entry name" value="Thiamin phosphate synthase"/>
    <property type="match status" value="1"/>
</dbReference>
<dbReference type="GO" id="GO:0035539">
    <property type="term" value="F:8-oxo-7,8-dihydrodeoxyguanosine triphosphate pyrophosphatase activity"/>
    <property type="evidence" value="ECO:0007669"/>
    <property type="project" value="UniProtKB-EC"/>
</dbReference>
<dbReference type="InterPro" id="IPR000086">
    <property type="entry name" value="NUDIX_hydrolase_dom"/>
</dbReference>
<protein>
    <recommendedName>
        <fullName evidence="13">8-oxo-dGTP diphosphatase</fullName>
        <ecNumber evidence="12">3.6.1.55</ecNumber>
    </recommendedName>
    <alternativeName>
        <fullName evidence="16">7,8-dihydro-8-oxoguanine-triphosphatase</fullName>
    </alternativeName>
    <alternativeName>
        <fullName evidence="15">Mutator protein MutT</fullName>
    </alternativeName>
    <alternativeName>
        <fullName evidence="14">dGTP pyrophosphohydrolase</fullName>
    </alternativeName>
</protein>
<dbReference type="InterPro" id="IPR047127">
    <property type="entry name" value="MutT-like"/>
</dbReference>
<dbReference type="InterPro" id="IPR036206">
    <property type="entry name" value="ThiamineP_synth_sf"/>
</dbReference>
<dbReference type="PRINTS" id="PR00502">
    <property type="entry name" value="NUDIXFAMILY"/>
</dbReference>
<dbReference type="CDD" id="cd00564">
    <property type="entry name" value="TMP_TenI"/>
    <property type="match status" value="1"/>
</dbReference>
<feature type="binding site" evidence="18">
    <location>
        <position position="41"/>
    </location>
    <ligand>
        <name>Mg(2+)</name>
        <dbReference type="ChEBI" id="CHEBI:18420"/>
    </ligand>
</feature>
<comment type="cofactor">
    <cofactor evidence="1 18">
        <name>Mg(2+)</name>
        <dbReference type="ChEBI" id="CHEBI:18420"/>
    </cofactor>
</comment>
<dbReference type="GO" id="GO:0006281">
    <property type="term" value="P:DNA repair"/>
    <property type="evidence" value="ECO:0007669"/>
    <property type="project" value="UniProtKB-KW"/>
</dbReference>
<evidence type="ECO:0000256" key="17">
    <source>
        <dbReference type="PIRSR" id="PIRSR603561-1"/>
    </source>
</evidence>
<dbReference type="EC" id="3.6.1.55" evidence="12"/>
<dbReference type="GO" id="GO:0044716">
    <property type="term" value="F:8-oxo-GDP phosphatase activity"/>
    <property type="evidence" value="ECO:0007669"/>
    <property type="project" value="TreeGrafter"/>
</dbReference>
<keyword evidence="7" id="KW-0378">Hydrolase</keyword>
<dbReference type="InterPro" id="IPR015797">
    <property type="entry name" value="NUDIX_hydrolase-like_dom_sf"/>
</dbReference>
<evidence type="ECO:0000313" key="21">
    <source>
        <dbReference type="Proteomes" id="UP000252707"/>
    </source>
</evidence>
<keyword evidence="8 18" id="KW-0460">Magnesium</keyword>
<evidence type="ECO:0000259" key="19">
    <source>
        <dbReference type="PROSITE" id="PS51462"/>
    </source>
</evidence>